<evidence type="ECO:0000313" key="10">
    <source>
        <dbReference type="EMBL" id="KRN93141.1"/>
    </source>
</evidence>
<keyword evidence="8" id="KW-0289">Folate biosynthesis</keyword>
<gene>
    <name evidence="10" type="ORF">IV81_GL000937</name>
</gene>
<name>A0A0R2KZT6_9LACO</name>
<dbReference type="GO" id="GO:0046656">
    <property type="term" value="P:folic acid biosynthetic process"/>
    <property type="evidence" value="ECO:0007669"/>
    <property type="project" value="UniProtKB-KW"/>
</dbReference>
<dbReference type="PANTHER" id="PTHR43071:SF1">
    <property type="entry name" value="2-AMINO-4-HYDROXY-6-HYDROXYMETHYLDIHYDROPTERIDINE PYROPHOSPHOKINASE"/>
    <property type="match status" value="1"/>
</dbReference>
<comment type="pathway">
    <text evidence="2">Cofactor biosynthesis; tetrahydrofolate biosynthesis; 2-amino-4-hydroxy-6-hydroxymethyl-7,8-dihydropteridine diphosphate from 7,8-dihydroneopterin triphosphate: step 4/4.</text>
</comment>
<evidence type="ECO:0000256" key="6">
    <source>
        <dbReference type="ARBA" id="ARBA00022777"/>
    </source>
</evidence>
<dbReference type="InterPro" id="IPR000550">
    <property type="entry name" value="Hppk"/>
</dbReference>
<dbReference type="Pfam" id="PF01288">
    <property type="entry name" value="HPPK"/>
    <property type="match status" value="1"/>
</dbReference>
<dbReference type="CDD" id="cd00483">
    <property type="entry name" value="HPPK"/>
    <property type="match status" value="1"/>
</dbReference>
<evidence type="ECO:0000313" key="11">
    <source>
        <dbReference type="Proteomes" id="UP000051859"/>
    </source>
</evidence>
<dbReference type="GO" id="GO:0016301">
    <property type="term" value="F:kinase activity"/>
    <property type="evidence" value="ECO:0007669"/>
    <property type="project" value="UniProtKB-KW"/>
</dbReference>
<dbReference type="Proteomes" id="UP000051859">
    <property type="component" value="Unassembled WGS sequence"/>
</dbReference>
<sequence>MTNDVYLSIGTNLGDREHNLKSAIQALRKKVTIKNISKVYETEPVGGVKQDDFLNIAVEIKTTMSPHELLEFLHEIEKGLHRIRKIHWGPRTIDLDILFFNKISLKENNLIIPHPEIKNRNFVLIPMLEITNNDRELHDKIKGMLKNTNDQNSVREYKMGAEKLE</sequence>
<dbReference type="NCBIfam" id="TIGR01498">
    <property type="entry name" value="folK"/>
    <property type="match status" value="1"/>
</dbReference>
<comment type="caution">
    <text evidence="10">The sequence shown here is derived from an EMBL/GenBank/DDBJ whole genome shotgun (WGS) entry which is preliminary data.</text>
</comment>
<dbReference type="STRING" id="331679.IV81_GL000937"/>
<keyword evidence="6 10" id="KW-0418">Kinase</keyword>
<evidence type="ECO:0000256" key="1">
    <source>
        <dbReference type="ARBA" id="ARBA00000198"/>
    </source>
</evidence>
<dbReference type="GO" id="GO:0003848">
    <property type="term" value="F:2-amino-4-hydroxy-6-hydroxymethyldihydropteridine diphosphokinase activity"/>
    <property type="evidence" value="ECO:0007669"/>
    <property type="project" value="UniProtKB-EC"/>
</dbReference>
<keyword evidence="4" id="KW-0808">Transferase</keyword>
<evidence type="ECO:0000259" key="9">
    <source>
        <dbReference type="PROSITE" id="PS00794"/>
    </source>
</evidence>
<dbReference type="EMBL" id="JQBX01000024">
    <property type="protein sequence ID" value="KRN93141.1"/>
    <property type="molecule type" value="Genomic_DNA"/>
</dbReference>
<feature type="domain" description="7,8-dihydro-6-hydroxymethylpterin-pyrophosphokinase" evidence="9">
    <location>
        <begin position="87"/>
        <end position="98"/>
    </location>
</feature>
<dbReference type="RefSeq" id="WP_057804190.1">
    <property type="nucleotide sequence ID" value="NZ_JQBX01000024.1"/>
</dbReference>
<dbReference type="UniPathway" id="UPA00077">
    <property type="reaction ID" value="UER00155"/>
</dbReference>
<keyword evidence="5" id="KW-0547">Nucleotide-binding</keyword>
<dbReference type="EC" id="2.7.6.3" evidence="3"/>
<keyword evidence="11" id="KW-1185">Reference proteome</keyword>
<protein>
    <recommendedName>
        <fullName evidence="3">2-amino-4-hydroxy-6-hydroxymethyldihydropteridine diphosphokinase</fullName>
        <ecNumber evidence="3">2.7.6.3</ecNumber>
    </recommendedName>
</protein>
<dbReference type="SUPFAM" id="SSF55083">
    <property type="entry name" value="6-hydroxymethyl-7,8-dihydropterin pyrophosphokinase, HPPK"/>
    <property type="match status" value="1"/>
</dbReference>
<dbReference type="PROSITE" id="PS00794">
    <property type="entry name" value="HPPK"/>
    <property type="match status" value="1"/>
</dbReference>
<keyword evidence="7" id="KW-0067">ATP-binding</keyword>
<dbReference type="InterPro" id="IPR035907">
    <property type="entry name" value="Hppk_sf"/>
</dbReference>
<dbReference type="PANTHER" id="PTHR43071">
    <property type="entry name" value="2-AMINO-4-HYDROXY-6-HYDROXYMETHYLDIHYDROPTERIDINE PYROPHOSPHOKINASE"/>
    <property type="match status" value="1"/>
</dbReference>
<evidence type="ECO:0000256" key="2">
    <source>
        <dbReference type="ARBA" id="ARBA00005051"/>
    </source>
</evidence>
<accession>A0A0R2KZT6</accession>
<proteinExistence type="predicted"/>
<evidence type="ECO:0000256" key="3">
    <source>
        <dbReference type="ARBA" id="ARBA00013253"/>
    </source>
</evidence>
<evidence type="ECO:0000256" key="8">
    <source>
        <dbReference type="ARBA" id="ARBA00022909"/>
    </source>
</evidence>
<dbReference type="Gene3D" id="3.30.70.560">
    <property type="entry name" value="7,8-Dihydro-6-hydroxymethylpterin-pyrophosphokinase HPPK"/>
    <property type="match status" value="1"/>
</dbReference>
<dbReference type="GO" id="GO:0046654">
    <property type="term" value="P:tetrahydrofolate biosynthetic process"/>
    <property type="evidence" value="ECO:0007669"/>
    <property type="project" value="UniProtKB-UniPathway"/>
</dbReference>
<dbReference type="GO" id="GO:0005524">
    <property type="term" value="F:ATP binding"/>
    <property type="evidence" value="ECO:0007669"/>
    <property type="project" value="UniProtKB-KW"/>
</dbReference>
<reference evidence="10 11" key="1">
    <citation type="journal article" date="2015" name="Genome Announc.">
        <title>Expanding the biotechnology potential of lactobacilli through comparative genomics of 213 strains and associated genera.</title>
        <authorList>
            <person name="Sun Z."/>
            <person name="Harris H.M."/>
            <person name="McCann A."/>
            <person name="Guo C."/>
            <person name="Argimon S."/>
            <person name="Zhang W."/>
            <person name="Yang X."/>
            <person name="Jeffery I.B."/>
            <person name="Cooney J.C."/>
            <person name="Kagawa T.F."/>
            <person name="Liu W."/>
            <person name="Song Y."/>
            <person name="Salvetti E."/>
            <person name="Wrobel A."/>
            <person name="Rasinkangas P."/>
            <person name="Parkhill J."/>
            <person name="Rea M.C."/>
            <person name="O'Sullivan O."/>
            <person name="Ritari J."/>
            <person name="Douillard F.P."/>
            <person name="Paul Ross R."/>
            <person name="Yang R."/>
            <person name="Briner A.E."/>
            <person name="Felis G.E."/>
            <person name="de Vos W.M."/>
            <person name="Barrangou R."/>
            <person name="Klaenhammer T.R."/>
            <person name="Caufield P.W."/>
            <person name="Cui Y."/>
            <person name="Zhang H."/>
            <person name="O'Toole P.W."/>
        </authorList>
    </citation>
    <scope>NUCLEOTIDE SEQUENCE [LARGE SCALE GENOMIC DNA]</scope>
    <source>
        <strain evidence="10 11">DSM 18001</strain>
    </source>
</reference>
<evidence type="ECO:0000256" key="7">
    <source>
        <dbReference type="ARBA" id="ARBA00022840"/>
    </source>
</evidence>
<comment type="catalytic activity">
    <reaction evidence="1">
        <text>6-hydroxymethyl-7,8-dihydropterin + ATP = (7,8-dihydropterin-6-yl)methyl diphosphate + AMP + H(+)</text>
        <dbReference type="Rhea" id="RHEA:11412"/>
        <dbReference type="ChEBI" id="CHEBI:15378"/>
        <dbReference type="ChEBI" id="CHEBI:30616"/>
        <dbReference type="ChEBI" id="CHEBI:44841"/>
        <dbReference type="ChEBI" id="CHEBI:72950"/>
        <dbReference type="ChEBI" id="CHEBI:456215"/>
        <dbReference type="EC" id="2.7.6.3"/>
    </reaction>
</comment>
<dbReference type="PATRIC" id="fig|331679.3.peg.944"/>
<evidence type="ECO:0000256" key="5">
    <source>
        <dbReference type="ARBA" id="ARBA00022741"/>
    </source>
</evidence>
<evidence type="ECO:0000256" key="4">
    <source>
        <dbReference type="ARBA" id="ARBA00022679"/>
    </source>
</evidence>
<dbReference type="AlphaFoldDB" id="A0A0R2KZT6"/>
<organism evidence="10 11">
    <name type="scientific">Pediococcus stilesii</name>
    <dbReference type="NCBI Taxonomy" id="331679"/>
    <lineage>
        <taxon>Bacteria</taxon>
        <taxon>Bacillati</taxon>
        <taxon>Bacillota</taxon>
        <taxon>Bacilli</taxon>
        <taxon>Lactobacillales</taxon>
        <taxon>Lactobacillaceae</taxon>
        <taxon>Pediococcus</taxon>
    </lineage>
</organism>